<dbReference type="InterPro" id="IPR012340">
    <property type="entry name" value="NA-bd_OB-fold"/>
</dbReference>
<dbReference type="Gene3D" id="2.40.50.140">
    <property type="entry name" value="Nucleic acid-binding proteins"/>
    <property type="match status" value="1"/>
</dbReference>
<dbReference type="EMBL" id="FNDU01000010">
    <property type="protein sequence ID" value="SDI66590.1"/>
    <property type="molecule type" value="Genomic_DNA"/>
</dbReference>
<proteinExistence type="predicted"/>
<sequence length="148" mass="16357">MTACNEKTGSAPGMTGYVVDKRGSEVLVVASEPKDYSETGGQEEFFSAIWFSNAADNADIGHKVEVWYEVVAESYPGQSKADHMEVLPSEKPEGAHLTEQEAVKQALDEKNIQGILAITDIDYQPDRNQWRIEITTHEKTHTITVADS</sequence>
<gene>
    <name evidence="1" type="ORF">SAMN05216352_11020</name>
</gene>
<organism evidence="1 2">
    <name type="scientific">Alteribacillus bidgolensis</name>
    <dbReference type="NCBI Taxonomy" id="930129"/>
    <lineage>
        <taxon>Bacteria</taxon>
        <taxon>Bacillati</taxon>
        <taxon>Bacillota</taxon>
        <taxon>Bacilli</taxon>
        <taxon>Bacillales</taxon>
        <taxon>Bacillaceae</taxon>
        <taxon>Alteribacillus</taxon>
    </lineage>
</organism>
<accession>A0A1G8MGW4</accession>
<dbReference type="InterPro" id="IPR021598">
    <property type="entry name" value="DUF3221"/>
</dbReference>
<dbReference type="Proteomes" id="UP000199017">
    <property type="component" value="Unassembled WGS sequence"/>
</dbReference>
<name>A0A1G8MGW4_9BACI</name>
<protein>
    <recommendedName>
        <fullName evidence="3">DUF3221 domain-containing protein</fullName>
    </recommendedName>
</protein>
<reference evidence="1 2" key="1">
    <citation type="submission" date="2016-10" db="EMBL/GenBank/DDBJ databases">
        <authorList>
            <person name="de Groot N.N."/>
        </authorList>
    </citation>
    <scope>NUCLEOTIDE SEQUENCE [LARGE SCALE GENOMIC DNA]</scope>
    <source>
        <strain evidence="2">P4B,CCM 7963,CECT 7998,DSM 25260,IBRC-M 10614,KCTC 13821</strain>
    </source>
</reference>
<keyword evidence="2" id="KW-1185">Reference proteome</keyword>
<dbReference type="Pfam" id="PF11518">
    <property type="entry name" value="DUF3221"/>
    <property type="match status" value="1"/>
</dbReference>
<evidence type="ECO:0008006" key="3">
    <source>
        <dbReference type="Google" id="ProtNLM"/>
    </source>
</evidence>
<evidence type="ECO:0000313" key="1">
    <source>
        <dbReference type="EMBL" id="SDI66590.1"/>
    </source>
</evidence>
<dbReference type="RefSeq" id="WP_170031752.1">
    <property type="nucleotide sequence ID" value="NZ_FNDU01000010.1"/>
</dbReference>
<evidence type="ECO:0000313" key="2">
    <source>
        <dbReference type="Proteomes" id="UP000199017"/>
    </source>
</evidence>
<dbReference type="AlphaFoldDB" id="A0A1G8MGW4"/>